<organism evidence="2 3">
    <name type="scientific">Camelus dromedarius</name>
    <name type="common">Dromedary</name>
    <name type="synonym">Arabian camel</name>
    <dbReference type="NCBI Taxonomy" id="9838"/>
    <lineage>
        <taxon>Eukaryota</taxon>
        <taxon>Metazoa</taxon>
        <taxon>Chordata</taxon>
        <taxon>Craniata</taxon>
        <taxon>Vertebrata</taxon>
        <taxon>Euteleostomi</taxon>
        <taxon>Mammalia</taxon>
        <taxon>Eutheria</taxon>
        <taxon>Laurasiatheria</taxon>
        <taxon>Artiodactyla</taxon>
        <taxon>Tylopoda</taxon>
        <taxon>Camelidae</taxon>
        <taxon>Camelus</taxon>
    </lineage>
</organism>
<keyword evidence="3" id="KW-1185">Reference proteome</keyword>
<reference evidence="2 3" key="1">
    <citation type="journal article" date="2019" name="Mol. Ecol. Resour.">
        <title>Improving Illumina assemblies with Hi-C and long reads: an example with the North African dromedary.</title>
        <authorList>
            <person name="Elbers J.P."/>
            <person name="Rogers M.F."/>
            <person name="Perelman P.L."/>
            <person name="Proskuryakova A.A."/>
            <person name="Serdyukova N.A."/>
            <person name="Johnson W.E."/>
            <person name="Horin P."/>
            <person name="Corander J."/>
            <person name="Murphy D."/>
            <person name="Burger P.A."/>
        </authorList>
    </citation>
    <scope>NUCLEOTIDE SEQUENCE [LARGE SCALE GENOMIC DNA]</scope>
    <source>
        <strain evidence="2">Drom800</strain>
        <tissue evidence="2">Blood</tissue>
    </source>
</reference>
<comment type="caution">
    <text evidence="2">The sequence shown here is derived from an EMBL/GenBank/DDBJ whole genome shotgun (WGS) entry which is preliminary data.</text>
</comment>
<evidence type="ECO:0000313" key="2">
    <source>
        <dbReference type="EMBL" id="KAB1263321.1"/>
    </source>
</evidence>
<name>A0A5N4CWU8_CAMDR</name>
<accession>A0A5N4CWU8</accession>
<dbReference type="AlphaFoldDB" id="A0A5N4CWU8"/>
<gene>
    <name evidence="2" type="ORF">Cadr_000023928</name>
</gene>
<sequence length="294" mass="31379">MDLWVGRLTDLGWTRRGSSAGLGWSCHISGNPSPGASGLAQVCPYHGDDRHATSSISNLMLLAKLVTWPSPKSKGREAGPAHVEGQCEMAQGTDTGWIKNGGQGWNRPHLFISTAYIHPSCAHLLFTVQTPAKPLPGSALPQECWPGGGFPLHDILHPVRGALPSTGLNPMLGSPHSWGGGEGRPTARMELAMQRVRGWNFQRQQLPGQGIPGHGNWTSSLVNRWCGKEKRLQEVCLDQKPQEDVSTGESHPLPLSPVSLTFHQSVELGHRPGLKSTRSSGCLLGGGGSSGSQV</sequence>
<protein>
    <submittedName>
        <fullName evidence="2">Uncharacterized protein</fullName>
    </submittedName>
</protein>
<evidence type="ECO:0000313" key="3">
    <source>
        <dbReference type="Proteomes" id="UP000299084"/>
    </source>
</evidence>
<feature type="compositionally biased region" description="Gly residues" evidence="1">
    <location>
        <begin position="283"/>
        <end position="294"/>
    </location>
</feature>
<proteinExistence type="predicted"/>
<evidence type="ECO:0000256" key="1">
    <source>
        <dbReference type="SAM" id="MobiDB-lite"/>
    </source>
</evidence>
<feature type="region of interest" description="Disordered" evidence="1">
    <location>
        <begin position="270"/>
        <end position="294"/>
    </location>
</feature>
<dbReference type="Proteomes" id="UP000299084">
    <property type="component" value="Unassembled WGS sequence"/>
</dbReference>
<dbReference type="EMBL" id="JWIN03000018">
    <property type="protein sequence ID" value="KAB1263321.1"/>
    <property type="molecule type" value="Genomic_DNA"/>
</dbReference>